<feature type="transmembrane region" description="Helical" evidence="2">
    <location>
        <begin position="36"/>
        <end position="59"/>
    </location>
</feature>
<dbReference type="OrthoDB" id="5406098at2"/>
<dbReference type="RefSeq" id="WP_123637770.1">
    <property type="nucleotide sequence ID" value="NZ_RJUK01000001.1"/>
</dbReference>
<feature type="region of interest" description="Disordered" evidence="1">
    <location>
        <begin position="82"/>
        <end position="124"/>
    </location>
</feature>
<feature type="region of interest" description="Disordered" evidence="1">
    <location>
        <begin position="1"/>
        <end position="30"/>
    </location>
</feature>
<protein>
    <recommendedName>
        <fullName evidence="5">Tetratricopeptide repeat protein</fullName>
    </recommendedName>
</protein>
<organism evidence="3 4">
    <name type="scientific">Marinimicrobium koreense</name>
    <dbReference type="NCBI Taxonomy" id="306545"/>
    <lineage>
        <taxon>Bacteria</taxon>
        <taxon>Pseudomonadati</taxon>
        <taxon>Pseudomonadota</taxon>
        <taxon>Gammaproteobacteria</taxon>
        <taxon>Cellvibrionales</taxon>
        <taxon>Cellvibrionaceae</taxon>
        <taxon>Marinimicrobium</taxon>
    </lineage>
</organism>
<feature type="compositionally biased region" description="Basic and acidic residues" evidence="1">
    <location>
        <begin position="90"/>
        <end position="101"/>
    </location>
</feature>
<accession>A0A3N1P7D0</accession>
<keyword evidence="2" id="KW-1133">Transmembrane helix</keyword>
<evidence type="ECO:0000313" key="3">
    <source>
        <dbReference type="EMBL" id="ROQ20656.1"/>
    </source>
</evidence>
<reference evidence="3 4" key="1">
    <citation type="submission" date="2018-11" db="EMBL/GenBank/DDBJ databases">
        <title>Genomic Encyclopedia of Type Strains, Phase IV (KMG-IV): sequencing the most valuable type-strain genomes for metagenomic binning, comparative biology and taxonomic classification.</title>
        <authorList>
            <person name="Goeker M."/>
        </authorList>
    </citation>
    <scope>NUCLEOTIDE SEQUENCE [LARGE SCALE GENOMIC DNA]</scope>
    <source>
        <strain evidence="3 4">DSM 16974</strain>
    </source>
</reference>
<evidence type="ECO:0000256" key="1">
    <source>
        <dbReference type="SAM" id="MobiDB-lite"/>
    </source>
</evidence>
<proteinExistence type="predicted"/>
<comment type="caution">
    <text evidence="3">The sequence shown here is derived from an EMBL/GenBank/DDBJ whole genome shotgun (WGS) entry which is preliminary data.</text>
</comment>
<evidence type="ECO:0008006" key="5">
    <source>
        <dbReference type="Google" id="ProtNLM"/>
    </source>
</evidence>
<keyword evidence="4" id="KW-1185">Reference proteome</keyword>
<sequence>MSLMNDMLRDLDRRGGTSPNPAGPSTHRTQPMQSRYFVGAGLAVLVALVIAALVFWSLVGAGGEGSAPMTEQPVPAIDSAPVAESTVAEPEPRMPATREVEAALSQPVTQKPVEAIPDESQDSDFSEDIQVLLDKARQARDRDRLTRPAGDNAYEYYQQVLALSADHPVALAGLAAIAQRYRELAEAAMDREALDAAQQFLRRARSVDPQLSGMQNSEARLETLRNRSQSEGTEPETEKAADASSLNVQLDLASEDRRRAQQARQWWSRDQRSRARHFLEQTLAQWPEDRVPPTVSTVALVEFYLQEGNDSQAEQLLNESRALSDDEHSRLGAELWSLRGDNARALALLENSAEHAEGNEPYRALWARLNYEQGRHEQAANHYRQLLSDFGAQPAYWLGLGLAEDARQQAAAALQAFEQALASGAYDGRESIRRYLEGRVGVLVRRTENREP</sequence>
<gene>
    <name evidence="3" type="ORF">EDC38_1269</name>
</gene>
<evidence type="ECO:0000256" key="2">
    <source>
        <dbReference type="SAM" id="Phobius"/>
    </source>
</evidence>
<dbReference type="AlphaFoldDB" id="A0A3N1P7D0"/>
<dbReference type="InterPro" id="IPR011990">
    <property type="entry name" value="TPR-like_helical_dom_sf"/>
</dbReference>
<keyword evidence="2" id="KW-0812">Transmembrane</keyword>
<feature type="region of interest" description="Disordered" evidence="1">
    <location>
        <begin position="206"/>
        <end position="248"/>
    </location>
</feature>
<dbReference type="EMBL" id="RJUK01000001">
    <property type="protein sequence ID" value="ROQ20656.1"/>
    <property type="molecule type" value="Genomic_DNA"/>
</dbReference>
<dbReference type="Gene3D" id="1.25.40.10">
    <property type="entry name" value="Tetratricopeptide repeat domain"/>
    <property type="match status" value="2"/>
</dbReference>
<evidence type="ECO:0000313" key="4">
    <source>
        <dbReference type="Proteomes" id="UP000273643"/>
    </source>
</evidence>
<dbReference type="Proteomes" id="UP000273643">
    <property type="component" value="Unassembled WGS sequence"/>
</dbReference>
<dbReference type="SUPFAM" id="SSF48452">
    <property type="entry name" value="TPR-like"/>
    <property type="match status" value="1"/>
</dbReference>
<name>A0A3N1P7D0_9GAMM</name>
<keyword evidence="2" id="KW-0472">Membrane</keyword>